<evidence type="ECO:0008006" key="3">
    <source>
        <dbReference type="Google" id="ProtNLM"/>
    </source>
</evidence>
<name>A0AAF0U8X6_SOLVR</name>
<evidence type="ECO:0000313" key="1">
    <source>
        <dbReference type="EMBL" id="WMV41472.1"/>
    </source>
</evidence>
<reference evidence="1" key="1">
    <citation type="submission" date="2023-08" db="EMBL/GenBank/DDBJ databases">
        <title>A de novo genome assembly of Solanum verrucosum Schlechtendal, a Mexican diploid species geographically isolated from the other diploid A-genome species in potato relatives.</title>
        <authorList>
            <person name="Hosaka K."/>
        </authorList>
    </citation>
    <scope>NUCLEOTIDE SEQUENCE</scope>
    <source>
        <tissue evidence="1">Young leaves</tissue>
    </source>
</reference>
<dbReference type="Proteomes" id="UP001234989">
    <property type="component" value="Chromosome 8"/>
</dbReference>
<dbReference type="AlphaFoldDB" id="A0AAF0U8X6"/>
<accession>A0AAF0U8X6</accession>
<evidence type="ECO:0000313" key="2">
    <source>
        <dbReference type="Proteomes" id="UP001234989"/>
    </source>
</evidence>
<protein>
    <recommendedName>
        <fullName evidence="3">Gag-pol polyprotein</fullName>
    </recommendedName>
</protein>
<proteinExistence type="predicted"/>
<dbReference type="EMBL" id="CP133619">
    <property type="protein sequence ID" value="WMV41472.1"/>
    <property type="molecule type" value="Genomic_DNA"/>
</dbReference>
<keyword evidence="2" id="KW-1185">Reference proteome</keyword>
<organism evidence="1 2">
    <name type="scientific">Solanum verrucosum</name>
    <dbReference type="NCBI Taxonomy" id="315347"/>
    <lineage>
        <taxon>Eukaryota</taxon>
        <taxon>Viridiplantae</taxon>
        <taxon>Streptophyta</taxon>
        <taxon>Embryophyta</taxon>
        <taxon>Tracheophyta</taxon>
        <taxon>Spermatophyta</taxon>
        <taxon>Magnoliopsida</taxon>
        <taxon>eudicotyledons</taxon>
        <taxon>Gunneridae</taxon>
        <taxon>Pentapetalae</taxon>
        <taxon>asterids</taxon>
        <taxon>lamiids</taxon>
        <taxon>Solanales</taxon>
        <taxon>Solanaceae</taxon>
        <taxon>Solanoideae</taxon>
        <taxon>Solaneae</taxon>
        <taxon>Solanum</taxon>
    </lineage>
</organism>
<sequence length="212" mass="24708">MLSRAMVEGFRGQISRSIHAQWIASVGQGPPNQATSTNHRGDNMVCDPIHGPWMGSHEWPQFSAQVSQAKGGLVERLNGKFTFGHLKVVLWCGWWVWRCWCFMLEGLVSKELEDEDLIMTTLKEYVRRVKGEKRTWLRYDEFLRACIRPLRGRIRRLHECKCEYDGSRVRDFTRMNPPEFHGSKVEEDPQEFIDKVNKVLMIMGVTPVENKN</sequence>
<gene>
    <name evidence="1" type="ORF">MTR67_034857</name>
</gene>